<feature type="transmembrane region" description="Helical" evidence="6">
    <location>
        <begin position="195"/>
        <end position="214"/>
    </location>
</feature>
<feature type="transmembrane region" description="Helical" evidence="6">
    <location>
        <begin position="106"/>
        <end position="125"/>
    </location>
</feature>
<proteinExistence type="predicted"/>
<dbReference type="PROSITE" id="PS00216">
    <property type="entry name" value="SUGAR_TRANSPORT_1"/>
    <property type="match status" value="1"/>
</dbReference>
<reference evidence="8" key="1">
    <citation type="submission" date="2022-05" db="EMBL/GenBank/DDBJ databases">
        <title>Genomic analysis of Brachybacterium sp. CBA3104.</title>
        <authorList>
            <person name="Roh S.W."/>
            <person name="Kim Y.B."/>
            <person name="Kim Y."/>
        </authorList>
    </citation>
    <scope>NUCLEOTIDE SEQUENCE</scope>
    <source>
        <strain evidence="8">CBA3104</strain>
    </source>
</reference>
<dbReference type="InterPro" id="IPR011701">
    <property type="entry name" value="MFS"/>
</dbReference>
<feature type="domain" description="Major facilitator superfamily (MFS) profile" evidence="7">
    <location>
        <begin position="243"/>
        <end position="426"/>
    </location>
</feature>
<gene>
    <name evidence="8" type="ORF">M4486_09180</name>
</gene>
<dbReference type="InterPro" id="IPR020846">
    <property type="entry name" value="MFS_dom"/>
</dbReference>
<feature type="transmembrane region" description="Helical" evidence="6">
    <location>
        <begin position="279"/>
        <end position="302"/>
    </location>
</feature>
<keyword evidence="3 6" id="KW-1133">Transmembrane helix</keyword>
<feature type="transmembrane region" description="Helical" evidence="6">
    <location>
        <begin position="244"/>
        <end position="267"/>
    </location>
</feature>
<evidence type="ECO:0000256" key="2">
    <source>
        <dbReference type="ARBA" id="ARBA00022692"/>
    </source>
</evidence>
<feature type="transmembrane region" description="Helical" evidence="6">
    <location>
        <begin position="338"/>
        <end position="364"/>
    </location>
</feature>
<dbReference type="SUPFAM" id="SSF103473">
    <property type="entry name" value="MFS general substrate transporter"/>
    <property type="match status" value="1"/>
</dbReference>
<dbReference type="RefSeq" id="WP_249480852.1">
    <property type="nucleotide sequence ID" value="NZ_CP097218.1"/>
</dbReference>
<dbReference type="Pfam" id="PF07690">
    <property type="entry name" value="MFS_1"/>
    <property type="match status" value="1"/>
</dbReference>
<dbReference type="EMBL" id="CP097218">
    <property type="protein sequence ID" value="UQN31430.1"/>
    <property type="molecule type" value="Genomic_DNA"/>
</dbReference>
<evidence type="ECO:0000313" key="8">
    <source>
        <dbReference type="EMBL" id="UQN31430.1"/>
    </source>
</evidence>
<dbReference type="Gene3D" id="1.20.1250.20">
    <property type="entry name" value="MFS general substrate transporter like domains"/>
    <property type="match status" value="2"/>
</dbReference>
<feature type="compositionally biased region" description="Pro residues" evidence="5">
    <location>
        <begin position="1"/>
        <end position="12"/>
    </location>
</feature>
<dbReference type="Proteomes" id="UP001055868">
    <property type="component" value="Chromosome"/>
</dbReference>
<evidence type="ECO:0000256" key="5">
    <source>
        <dbReference type="SAM" id="MobiDB-lite"/>
    </source>
</evidence>
<comment type="subcellular location">
    <subcellularLocation>
        <location evidence="1">Cell membrane</location>
        <topology evidence="1">Multi-pass membrane protein</topology>
    </subcellularLocation>
</comment>
<feature type="region of interest" description="Disordered" evidence="5">
    <location>
        <begin position="1"/>
        <end position="24"/>
    </location>
</feature>
<evidence type="ECO:0000256" key="1">
    <source>
        <dbReference type="ARBA" id="ARBA00004651"/>
    </source>
</evidence>
<dbReference type="PANTHER" id="PTHR23528">
    <property type="match status" value="1"/>
</dbReference>
<feature type="transmembrane region" description="Helical" evidence="6">
    <location>
        <begin position="131"/>
        <end position="154"/>
    </location>
</feature>
<dbReference type="InterPro" id="IPR005829">
    <property type="entry name" value="Sugar_transporter_CS"/>
</dbReference>
<dbReference type="InterPro" id="IPR036259">
    <property type="entry name" value="MFS_trans_sf"/>
</dbReference>
<organism evidence="8 9">
    <name type="scientific">Brachybacterium kimchii</name>
    <dbReference type="NCBI Taxonomy" id="2942909"/>
    <lineage>
        <taxon>Bacteria</taxon>
        <taxon>Bacillati</taxon>
        <taxon>Actinomycetota</taxon>
        <taxon>Actinomycetes</taxon>
        <taxon>Micrococcales</taxon>
        <taxon>Dermabacteraceae</taxon>
        <taxon>Brachybacterium</taxon>
    </lineage>
</organism>
<keyword evidence="9" id="KW-1185">Reference proteome</keyword>
<feature type="transmembrane region" description="Helical" evidence="6">
    <location>
        <begin position="314"/>
        <end position="332"/>
    </location>
</feature>
<accession>A0ABY4ND13</accession>
<sequence length="426" mass="44048">MPTPPRPLPDAQPPSTSTSTEAGPRTALRETLGIIGPLVLVFNLGWSATNNAGGAYLQAASDAIAPGDPIGFYTTASTVGALLAAVTIVITGTLSDRTRSRFGKRAPWIAGGAIIGSLSLMLTGASSSRVLVVIGWALFQMSINAMIAAVLAVGPDHLVPRIFGRMSGLAGLGVLLGTVVGGVLTALFITRPQHGLLAVPWIMLVVCVGVAIALPRRSSLDEPRPTGGARGFLRALVPPADLQYWLVFVGRFLFVLALYMVVLYQVFIASDYIGLERQAAGNLIATASAVLAVCAGAATVIAGPLSDRLGRRPFVIAAPLLTAVAVVPLMAFRTPWAFLAFFALGGIAYGAYLSVDAALMLDVLPDQDHVAKDLSVLNASNTLPAVFAPIVAGSLSSAVGYEASFIAVAVTCVVAAACIIPVRRVR</sequence>
<evidence type="ECO:0000313" key="9">
    <source>
        <dbReference type="Proteomes" id="UP001055868"/>
    </source>
</evidence>
<feature type="transmembrane region" description="Helical" evidence="6">
    <location>
        <begin position="403"/>
        <end position="422"/>
    </location>
</feature>
<protein>
    <submittedName>
        <fullName evidence="8">MFS transporter</fullName>
    </submittedName>
</protein>
<feature type="transmembrane region" description="Helical" evidence="6">
    <location>
        <begin position="70"/>
        <end position="94"/>
    </location>
</feature>
<evidence type="ECO:0000256" key="4">
    <source>
        <dbReference type="ARBA" id="ARBA00023136"/>
    </source>
</evidence>
<evidence type="ECO:0000256" key="6">
    <source>
        <dbReference type="SAM" id="Phobius"/>
    </source>
</evidence>
<evidence type="ECO:0000259" key="7">
    <source>
        <dbReference type="PROSITE" id="PS50850"/>
    </source>
</evidence>
<name>A0ABY4ND13_9MICO</name>
<dbReference type="PROSITE" id="PS50850">
    <property type="entry name" value="MFS"/>
    <property type="match status" value="1"/>
</dbReference>
<dbReference type="PANTHER" id="PTHR23528:SF1">
    <property type="entry name" value="MAJOR FACILITATOR SUPERFAMILY (MFS) PROFILE DOMAIN-CONTAINING PROTEIN"/>
    <property type="match status" value="1"/>
</dbReference>
<keyword evidence="4 6" id="KW-0472">Membrane</keyword>
<evidence type="ECO:0000256" key="3">
    <source>
        <dbReference type="ARBA" id="ARBA00022989"/>
    </source>
</evidence>
<keyword evidence="2 6" id="KW-0812">Transmembrane</keyword>
<feature type="transmembrane region" description="Helical" evidence="6">
    <location>
        <begin position="166"/>
        <end position="189"/>
    </location>
</feature>